<dbReference type="EMBL" id="CP087164">
    <property type="protein sequence ID" value="UGS38734.1"/>
    <property type="molecule type" value="Genomic_DNA"/>
</dbReference>
<evidence type="ECO:0000313" key="3">
    <source>
        <dbReference type="Proteomes" id="UP001162834"/>
    </source>
</evidence>
<dbReference type="Pfam" id="PF05050">
    <property type="entry name" value="Methyltransf_21"/>
    <property type="match status" value="1"/>
</dbReference>
<gene>
    <name evidence="2" type="ORF">DSM104329_05164</name>
</gene>
<name>A0A9E6Y2C6_9ACTN</name>
<dbReference type="PANTHER" id="PTHR34203:SF15">
    <property type="entry name" value="SLL1173 PROTEIN"/>
    <property type="match status" value="1"/>
</dbReference>
<keyword evidence="3" id="KW-1185">Reference proteome</keyword>
<dbReference type="InterPro" id="IPR006342">
    <property type="entry name" value="FkbM_mtfrase"/>
</dbReference>
<dbReference type="InterPro" id="IPR029063">
    <property type="entry name" value="SAM-dependent_MTases_sf"/>
</dbReference>
<evidence type="ECO:0000259" key="1">
    <source>
        <dbReference type="Pfam" id="PF05050"/>
    </source>
</evidence>
<dbReference type="InterPro" id="IPR052514">
    <property type="entry name" value="SAM-dependent_MTase"/>
</dbReference>
<reference evidence="2" key="1">
    <citation type="journal article" date="2022" name="Int. J. Syst. Evol. Microbiol.">
        <title>Pseudomonas aegrilactucae sp. nov. and Pseudomonas morbosilactucae sp. nov., pathogens causing bacterial rot of lettuce in Japan.</title>
        <authorList>
            <person name="Sawada H."/>
            <person name="Fujikawa T."/>
            <person name="Satou M."/>
        </authorList>
    </citation>
    <scope>NUCLEOTIDE SEQUENCE</scope>
    <source>
        <strain evidence="2">0166_1</strain>
    </source>
</reference>
<dbReference type="KEGG" id="sbae:DSM104329_05164"/>
<dbReference type="Proteomes" id="UP001162834">
    <property type="component" value="Chromosome"/>
</dbReference>
<organism evidence="2 3">
    <name type="scientific">Capillimicrobium parvum</name>
    <dbReference type="NCBI Taxonomy" id="2884022"/>
    <lineage>
        <taxon>Bacteria</taxon>
        <taxon>Bacillati</taxon>
        <taxon>Actinomycetota</taxon>
        <taxon>Thermoleophilia</taxon>
        <taxon>Solirubrobacterales</taxon>
        <taxon>Capillimicrobiaceae</taxon>
        <taxon>Capillimicrobium</taxon>
    </lineage>
</organism>
<sequence>MGAVPTTQELLARLPASWLRRAGELQHRHPGLIVPVRRLTGRWLGGDRVIAGGPGAGLRFNATGGIPGYLVGTTELAVQRELERRLRPGDVVHDVGASIGFLTVICARLVGPEGRVVAFEPGDDAAGRLRHNVALNGLRNVTLVRAGVVDRAGRGAFTGHSSLVWGDVEAIDDGPIRLTTIDAEIAGGLPAPDLVKLDVEGTEGAALRGMAATLRDHRPVVLCEIHDTHDEVAALLDGAGYDVAPLAGEGLSDDPRYGYVVGTPPAR</sequence>
<evidence type="ECO:0000313" key="2">
    <source>
        <dbReference type="EMBL" id="UGS38734.1"/>
    </source>
</evidence>
<protein>
    <recommendedName>
        <fullName evidence="1">Methyltransferase FkbM domain-containing protein</fullName>
    </recommendedName>
</protein>
<dbReference type="SUPFAM" id="SSF53335">
    <property type="entry name" value="S-adenosyl-L-methionine-dependent methyltransferases"/>
    <property type="match status" value="1"/>
</dbReference>
<dbReference type="AlphaFoldDB" id="A0A9E6Y2C6"/>
<dbReference type="Gene3D" id="3.40.50.150">
    <property type="entry name" value="Vaccinia Virus protein VP39"/>
    <property type="match status" value="1"/>
</dbReference>
<feature type="domain" description="Methyltransferase FkbM" evidence="1">
    <location>
        <begin position="94"/>
        <end position="242"/>
    </location>
</feature>
<accession>A0A9E6Y2C6</accession>
<dbReference type="NCBIfam" id="TIGR01444">
    <property type="entry name" value="fkbM_fam"/>
    <property type="match status" value="1"/>
</dbReference>
<proteinExistence type="predicted"/>
<dbReference type="PANTHER" id="PTHR34203">
    <property type="entry name" value="METHYLTRANSFERASE, FKBM FAMILY PROTEIN"/>
    <property type="match status" value="1"/>
</dbReference>